<keyword evidence="3" id="KW-0804">Transcription</keyword>
<sequence>MARAPDTRLRLMDIAEAAILEKGFGATSIDEVIAAAGITKGGFFYHFPDKNALARALLLRYIEREETLLDAVFGRAQAEHEDPLEAFLAGLKSLAELMDDLPNGHPGCLIATYCYNERLFDQEVRALYTEAMLSWRVRFRAHLDAIVARHPPRDDIDLDALADMVNAIIDGGIVMQRALNDPTMLGKQIMLLRGYIRLLFAEPAAA</sequence>
<evidence type="ECO:0000256" key="2">
    <source>
        <dbReference type="ARBA" id="ARBA00023125"/>
    </source>
</evidence>
<protein>
    <submittedName>
        <fullName evidence="6">AcrR family transcriptional regulator</fullName>
    </submittedName>
</protein>
<dbReference type="PANTHER" id="PTHR47506:SF1">
    <property type="entry name" value="HTH-TYPE TRANSCRIPTIONAL REGULATOR YJDC"/>
    <property type="match status" value="1"/>
</dbReference>
<dbReference type="InterPro" id="IPR001647">
    <property type="entry name" value="HTH_TetR"/>
</dbReference>
<proteinExistence type="predicted"/>
<organism evidence="6 7">
    <name type="scientific">Martelella radicis</name>
    <dbReference type="NCBI Taxonomy" id="1397476"/>
    <lineage>
        <taxon>Bacteria</taxon>
        <taxon>Pseudomonadati</taxon>
        <taxon>Pseudomonadota</taxon>
        <taxon>Alphaproteobacteria</taxon>
        <taxon>Hyphomicrobiales</taxon>
        <taxon>Aurantimonadaceae</taxon>
        <taxon>Martelella</taxon>
    </lineage>
</organism>
<dbReference type="InterPro" id="IPR011075">
    <property type="entry name" value="TetR_C"/>
</dbReference>
<evidence type="ECO:0000256" key="1">
    <source>
        <dbReference type="ARBA" id="ARBA00023015"/>
    </source>
</evidence>
<dbReference type="Pfam" id="PF16925">
    <property type="entry name" value="TetR_C_13"/>
    <property type="match status" value="1"/>
</dbReference>
<dbReference type="SUPFAM" id="SSF46689">
    <property type="entry name" value="Homeodomain-like"/>
    <property type="match status" value="1"/>
</dbReference>
<evidence type="ECO:0000259" key="5">
    <source>
        <dbReference type="PROSITE" id="PS50977"/>
    </source>
</evidence>
<keyword evidence="2 4" id="KW-0238">DNA-binding</keyword>
<reference evidence="6 7" key="1">
    <citation type="submission" date="2020-08" db="EMBL/GenBank/DDBJ databases">
        <title>Genomic Encyclopedia of Type Strains, Phase IV (KMG-IV): sequencing the most valuable type-strain genomes for metagenomic binning, comparative biology and taxonomic classification.</title>
        <authorList>
            <person name="Goeker M."/>
        </authorList>
    </citation>
    <scope>NUCLEOTIDE SEQUENCE [LARGE SCALE GENOMIC DNA]</scope>
    <source>
        <strain evidence="6 7">DSM 28101</strain>
    </source>
</reference>
<dbReference type="RefSeq" id="WP_183484648.1">
    <property type="nucleotide sequence ID" value="NZ_JACIDZ010000004.1"/>
</dbReference>
<evidence type="ECO:0000256" key="4">
    <source>
        <dbReference type="PROSITE-ProRule" id="PRU00335"/>
    </source>
</evidence>
<dbReference type="Pfam" id="PF00440">
    <property type="entry name" value="TetR_N"/>
    <property type="match status" value="1"/>
</dbReference>
<dbReference type="InterPro" id="IPR009057">
    <property type="entry name" value="Homeodomain-like_sf"/>
</dbReference>
<gene>
    <name evidence="6" type="ORF">GGR30_001653</name>
</gene>
<feature type="domain" description="HTH tetR-type" evidence="5">
    <location>
        <begin position="5"/>
        <end position="65"/>
    </location>
</feature>
<accession>A0A7W6P9E6</accession>
<dbReference type="EMBL" id="JACIDZ010000004">
    <property type="protein sequence ID" value="MBB4121735.1"/>
    <property type="molecule type" value="Genomic_DNA"/>
</dbReference>
<keyword evidence="7" id="KW-1185">Reference proteome</keyword>
<name>A0A7W6P9E6_9HYPH</name>
<dbReference type="PROSITE" id="PS01081">
    <property type="entry name" value="HTH_TETR_1"/>
    <property type="match status" value="1"/>
</dbReference>
<dbReference type="SUPFAM" id="SSF48498">
    <property type="entry name" value="Tetracyclin repressor-like, C-terminal domain"/>
    <property type="match status" value="1"/>
</dbReference>
<dbReference type="PROSITE" id="PS50977">
    <property type="entry name" value="HTH_TETR_2"/>
    <property type="match status" value="1"/>
</dbReference>
<dbReference type="InterPro" id="IPR036271">
    <property type="entry name" value="Tet_transcr_reg_TetR-rel_C_sf"/>
</dbReference>
<dbReference type="Proteomes" id="UP000530571">
    <property type="component" value="Unassembled WGS sequence"/>
</dbReference>
<evidence type="ECO:0000313" key="6">
    <source>
        <dbReference type="EMBL" id="MBB4121735.1"/>
    </source>
</evidence>
<dbReference type="PANTHER" id="PTHR47506">
    <property type="entry name" value="TRANSCRIPTIONAL REGULATORY PROTEIN"/>
    <property type="match status" value="1"/>
</dbReference>
<dbReference type="Gene3D" id="1.10.357.10">
    <property type="entry name" value="Tetracycline Repressor, domain 2"/>
    <property type="match status" value="1"/>
</dbReference>
<keyword evidence="1" id="KW-0805">Transcription regulation</keyword>
<comment type="caution">
    <text evidence="6">The sequence shown here is derived from an EMBL/GenBank/DDBJ whole genome shotgun (WGS) entry which is preliminary data.</text>
</comment>
<evidence type="ECO:0000256" key="3">
    <source>
        <dbReference type="ARBA" id="ARBA00023163"/>
    </source>
</evidence>
<dbReference type="PRINTS" id="PR00455">
    <property type="entry name" value="HTHTETR"/>
</dbReference>
<dbReference type="InterPro" id="IPR023772">
    <property type="entry name" value="DNA-bd_HTH_TetR-type_CS"/>
</dbReference>
<feature type="DNA-binding region" description="H-T-H motif" evidence="4">
    <location>
        <begin position="28"/>
        <end position="47"/>
    </location>
</feature>
<dbReference type="AlphaFoldDB" id="A0A7W6P9E6"/>
<evidence type="ECO:0000313" key="7">
    <source>
        <dbReference type="Proteomes" id="UP000530571"/>
    </source>
</evidence>
<dbReference type="GO" id="GO:0003677">
    <property type="term" value="F:DNA binding"/>
    <property type="evidence" value="ECO:0007669"/>
    <property type="project" value="UniProtKB-UniRule"/>
</dbReference>